<dbReference type="Pfam" id="PF16934">
    <property type="entry name" value="Mersacidin"/>
    <property type="match status" value="1"/>
</dbReference>
<dbReference type="AlphaFoldDB" id="R3TSK6"/>
<comment type="caution">
    <text evidence="1">The sequence shown here is derived from an EMBL/GenBank/DDBJ whole genome shotgun (WGS) entry which is preliminary data.</text>
</comment>
<name>R3TSK6_9ENTE</name>
<evidence type="ECO:0000313" key="1">
    <source>
        <dbReference type="EMBL" id="EOL44529.1"/>
    </source>
</evidence>
<dbReference type="OrthoDB" id="2666389at2"/>
<keyword evidence="2" id="KW-1185">Reference proteome</keyword>
<dbReference type="PATRIC" id="fig|1158612.3.peg.2049"/>
<dbReference type="InterPro" id="IPR027632">
    <property type="entry name" value="Lant_2_A2"/>
</dbReference>
<dbReference type="RefSeq" id="WP_010772180.1">
    <property type="nucleotide sequence ID" value="NZ_KB946334.1"/>
</dbReference>
<dbReference type="eggNOG" id="ENOG5033B51">
    <property type="taxonomic scope" value="Bacteria"/>
</dbReference>
<proteinExistence type="predicted"/>
<reference evidence="1 2" key="1">
    <citation type="submission" date="2013-02" db="EMBL/GenBank/DDBJ databases">
        <title>The Genome Sequence of Enterococcus caccae BAA-1240.</title>
        <authorList>
            <consortium name="The Broad Institute Genome Sequencing Platform"/>
            <consortium name="The Broad Institute Genome Sequencing Center for Infectious Disease"/>
            <person name="Earl A.M."/>
            <person name="Gilmore M.S."/>
            <person name="Lebreton F."/>
            <person name="Walker B."/>
            <person name="Young S.K."/>
            <person name="Zeng Q."/>
            <person name="Gargeya S."/>
            <person name="Fitzgerald M."/>
            <person name="Haas B."/>
            <person name="Abouelleil A."/>
            <person name="Alvarado L."/>
            <person name="Arachchi H.M."/>
            <person name="Berlin A.M."/>
            <person name="Chapman S.B."/>
            <person name="Dewar J."/>
            <person name="Goldberg J."/>
            <person name="Griggs A."/>
            <person name="Gujja S."/>
            <person name="Hansen M."/>
            <person name="Howarth C."/>
            <person name="Imamovic A."/>
            <person name="Larimer J."/>
            <person name="McCowan C."/>
            <person name="Murphy C."/>
            <person name="Neiman D."/>
            <person name="Pearson M."/>
            <person name="Priest M."/>
            <person name="Roberts A."/>
            <person name="Saif S."/>
            <person name="Shea T."/>
            <person name="Sisk P."/>
            <person name="Sykes S."/>
            <person name="Wortman J."/>
            <person name="Nusbaum C."/>
            <person name="Birren B."/>
        </authorList>
    </citation>
    <scope>NUCLEOTIDE SEQUENCE [LARGE SCALE GENOMIC DNA]</scope>
    <source>
        <strain evidence="1 2">ATCC BAA-1240</strain>
    </source>
</reference>
<sequence length="67" mass="6781">MEKIIGQSFEELSKKEMEAMQGSGDVQVETTPVCAISATVAASSAACAGVGAGIGTGITIVLTFKRC</sequence>
<dbReference type="SMR" id="R3TSK6"/>
<accession>R3TSK6</accession>
<dbReference type="Proteomes" id="UP000013840">
    <property type="component" value="Unassembled WGS sequence"/>
</dbReference>
<organism evidence="1 2">
    <name type="scientific">Enterococcus caccae ATCC BAA-1240</name>
    <dbReference type="NCBI Taxonomy" id="1158612"/>
    <lineage>
        <taxon>Bacteria</taxon>
        <taxon>Bacillati</taxon>
        <taxon>Bacillota</taxon>
        <taxon>Bacilli</taxon>
        <taxon>Lactobacillales</taxon>
        <taxon>Enterococcaceae</taxon>
        <taxon>Enterococcus</taxon>
    </lineage>
</organism>
<dbReference type="EMBL" id="AJAU01000019">
    <property type="protein sequence ID" value="EOL44529.1"/>
    <property type="molecule type" value="Genomic_DNA"/>
</dbReference>
<dbReference type="NCBIfam" id="TIGR03893">
    <property type="entry name" value="lant_SP_1948"/>
    <property type="match status" value="1"/>
</dbReference>
<gene>
    <name evidence="1" type="ORF">UC7_02072</name>
</gene>
<dbReference type="GO" id="GO:0050830">
    <property type="term" value="P:defense response to Gram-positive bacterium"/>
    <property type="evidence" value="ECO:0007669"/>
    <property type="project" value="InterPro"/>
</dbReference>
<protein>
    <submittedName>
        <fullName evidence="1">Type 2 lantibiotic</fullName>
    </submittedName>
</protein>
<evidence type="ECO:0000313" key="2">
    <source>
        <dbReference type="Proteomes" id="UP000013840"/>
    </source>
</evidence>